<keyword evidence="3 11" id="KW-0633">Potassium transport</keyword>
<evidence type="ECO:0000256" key="2">
    <source>
        <dbReference type="ARBA" id="ARBA00022475"/>
    </source>
</evidence>
<comment type="subcellular location">
    <subcellularLocation>
        <location evidence="11">Cell membrane</location>
        <topology evidence="11">Single-pass membrane protein</topology>
    </subcellularLocation>
</comment>
<keyword evidence="7 11" id="KW-0630">Potassium</keyword>
<comment type="function">
    <text evidence="11">Part of the high-affinity ATP-driven potassium transport (or Kdp) system, which catalyzes the hydrolysis of ATP coupled with the electrogenic transport of potassium into the cytoplasm. This subunit acts as a catalytic chaperone that increases the ATP-binding affinity of the ATP-hydrolyzing subunit KdpB by the formation of a transient KdpB/KdpC/ATP ternary complex.</text>
</comment>
<evidence type="ECO:0000256" key="12">
    <source>
        <dbReference type="SAM" id="MobiDB-lite"/>
    </source>
</evidence>
<evidence type="ECO:0000256" key="6">
    <source>
        <dbReference type="ARBA" id="ARBA00022840"/>
    </source>
</evidence>
<evidence type="ECO:0000256" key="8">
    <source>
        <dbReference type="ARBA" id="ARBA00022989"/>
    </source>
</evidence>
<sequence>MPARATAPLRLAGACLRLLLALTLLLGVAYPGAVLLAGRLVPERADGSPVRVDGAVVGSALLGQAVPDGPDGDAWFHPRPSAAGDGYDPLASGASNLGPSSPELLALVEERRTAVAAREGVDPAAVPPDAVTSSGSGLDPHVSPEYAALQVPRVARERGLAEAEVRALVEGASRGRALGFVGEPVVDVLALNVALEDAAGPAAVR</sequence>
<dbReference type="RefSeq" id="WP_171203474.1">
    <property type="nucleotide sequence ID" value="NZ_BAAANP010000002.1"/>
</dbReference>
<dbReference type="NCBIfam" id="NF001454">
    <property type="entry name" value="PRK00315.1"/>
    <property type="match status" value="1"/>
</dbReference>
<keyword evidence="10 11" id="KW-0472">Membrane</keyword>
<dbReference type="InterPro" id="IPR003820">
    <property type="entry name" value="KdpC"/>
</dbReference>
<protein>
    <recommendedName>
        <fullName evidence="11">Potassium-transporting ATPase KdpC subunit</fullName>
    </recommendedName>
    <alternativeName>
        <fullName evidence="11">ATP phosphohydrolase [potassium-transporting] C chain</fullName>
    </alternativeName>
    <alternativeName>
        <fullName evidence="11">Potassium-binding and translocating subunit C</fullName>
    </alternativeName>
    <alternativeName>
        <fullName evidence="11">Potassium-translocating ATPase C chain</fullName>
    </alternativeName>
</protein>
<evidence type="ECO:0000256" key="4">
    <source>
        <dbReference type="ARBA" id="ARBA00022692"/>
    </source>
</evidence>
<evidence type="ECO:0000256" key="3">
    <source>
        <dbReference type="ARBA" id="ARBA00022538"/>
    </source>
</evidence>
<dbReference type="GO" id="GO:0005524">
    <property type="term" value="F:ATP binding"/>
    <property type="evidence" value="ECO:0007669"/>
    <property type="project" value="UniProtKB-UniRule"/>
</dbReference>
<keyword evidence="5 11" id="KW-0547">Nucleotide-binding</keyword>
<evidence type="ECO:0000313" key="13">
    <source>
        <dbReference type="EMBL" id="NNH23670.1"/>
    </source>
</evidence>
<evidence type="ECO:0000256" key="9">
    <source>
        <dbReference type="ARBA" id="ARBA00023065"/>
    </source>
</evidence>
<keyword evidence="6 11" id="KW-0067">ATP-binding</keyword>
<dbReference type="EMBL" id="JABEMA010000177">
    <property type="protein sequence ID" value="NNH23670.1"/>
    <property type="molecule type" value="Genomic_DNA"/>
</dbReference>
<reference evidence="13 14" key="1">
    <citation type="submission" date="2020-05" db="EMBL/GenBank/DDBJ databases">
        <title>MicrobeNet Type strains.</title>
        <authorList>
            <person name="Nicholson A.C."/>
        </authorList>
    </citation>
    <scope>NUCLEOTIDE SEQUENCE [LARGE SCALE GENOMIC DNA]</scope>
    <source>
        <strain evidence="13 14">JCM 14547</strain>
    </source>
</reference>
<evidence type="ECO:0000256" key="7">
    <source>
        <dbReference type="ARBA" id="ARBA00022958"/>
    </source>
</evidence>
<dbReference type="NCBIfam" id="TIGR00681">
    <property type="entry name" value="kdpC"/>
    <property type="match status" value="1"/>
</dbReference>
<dbReference type="Pfam" id="PF02669">
    <property type="entry name" value="KdpC"/>
    <property type="match status" value="1"/>
</dbReference>
<dbReference type="GO" id="GO:0008556">
    <property type="term" value="F:P-type potassium transmembrane transporter activity"/>
    <property type="evidence" value="ECO:0007669"/>
    <property type="project" value="InterPro"/>
</dbReference>
<dbReference type="PIRSF" id="PIRSF001296">
    <property type="entry name" value="K_ATPase_KdpC"/>
    <property type="match status" value="1"/>
</dbReference>
<evidence type="ECO:0000256" key="1">
    <source>
        <dbReference type="ARBA" id="ARBA00022448"/>
    </source>
</evidence>
<organism evidence="13 14">
    <name type="scientific">Pseudokineococcus marinus</name>
    <dbReference type="NCBI Taxonomy" id="351215"/>
    <lineage>
        <taxon>Bacteria</taxon>
        <taxon>Bacillati</taxon>
        <taxon>Actinomycetota</taxon>
        <taxon>Actinomycetes</taxon>
        <taxon>Kineosporiales</taxon>
        <taxon>Kineosporiaceae</taxon>
        <taxon>Pseudokineococcus</taxon>
    </lineage>
</organism>
<dbReference type="AlphaFoldDB" id="A0A849BKE3"/>
<evidence type="ECO:0000256" key="11">
    <source>
        <dbReference type="HAMAP-Rule" id="MF_00276"/>
    </source>
</evidence>
<keyword evidence="8 11" id="KW-1133">Transmembrane helix</keyword>
<accession>A0A849BKE3</accession>
<evidence type="ECO:0000256" key="10">
    <source>
        <dbReference type="ARBA" id="ARBA00023136"/>
    </source>
</evidence>
<comment type="subunit">
    <text evidence="11">The system is composed of three essential subunits: KdpA, KdpB and KdpC.</text>
</comment>
<dbReference type="HAMAP" id="MF_00276">
    <property type="entry name" value="KdpC"/>
    <property type="match status" value="1"/>
</dbReference>
<keyword evidence="9 11" id="KW-0406">Ion transport</keyword>
<proteinExistence type="inferred from homology"/>
<keyword evidence="14" id="KW-1185">Reference proteome</keyword>
<keyword evidence="4 11" id="KW-0812">Transmembrane</keyword>
<feature type="region of interest" description="Disordered" evidence="12">
    <location>
        <begin position="119"/>
        <end position="142"/>
    </location>
</feature>
<keyword evidence="2 11" id="KW-1003">Cell membrane</keyword>
<evidence type="ECO:0000313" key="14">
    <source>
        <dbReference type="Proteomes" id="UP000555552"/>
    </source>
</evidence>
<keyword evidence="1 11" id="KW-0813">Transport</keyword>
<dbReference type="PANTHER" id="PTHR30042:SF2">
    <property type="entry name" value="POTASSIUM-TRANSPORTING ATPASE KDPC SUBUNIT"/>
    <property type="match status" value="1"/>
</dbReference>
<comment type="caution">
    <text evidence="13">The sequence shown here is derived from an EMBL/GenBank/DDBJ whole genome shotgun (WGS) entry which is preliminary data.</text>
</comment>
<evidence type="ECO:0000256" key="5">
    <source>
        <dbReference type="ARBA" id="ARBA00022741"/>
    </source>
</evidence>
<name>A0A849BKE3_9ACTN</name>
<comment type="similarity">
    <text evidence="11">Belongs to the KdpC family.</text>
</comment>
<dbReference type="PANTHER" id="PTHR30042">
    <property type="entry name" value="POTASSIUM-TRANSPORTING ATPASE C CHAIN"/>
    <property type="match status" value="1"/>
</dbReference>
<dbReference type="Proteomes" id="UP000555552">
    <property type="component" value="Unassembled WGS sequence"/>
</dbReference>
<dbReference type="GO" id="GO:0005886">
    <property type="term" value="C:plasma membrane"/>
    <property type="evidence" value="ECO:0007669"/>
    <property type="project" value="UniProtKB-SubCell"/>
</dbReference>
<gene>
    <name evidence="11 13" type="primary">kdpC</name>
    <name evidence="13" type="ORF">HLB09_11330</name>
</gene>